<gene>
    <name evidence="3" type="ORF">AAE02nite_15950</name>
</gene>
<dbReference type="InterPro" id="IPR029044">
    <property type="entry name" value="Nucleotide-diphossugar_trans"/>
</dbReference>
<dbReference type="PANTHER" id="PTHR43630">
    <property type="entry name" value="POLY-BETA-1,6-N-ACETYL-D-GLUCOSAMINE SYNTHASE"/>
    <property type="match status" value="1"/>
</dbReference>
<dbReference type="EMBL" id="BJYS01000009">
    <property type="protein sequence ID" value="GEO03931.1"/>
    <property type="molecule type" value="Genomic_DNA"/>
</dbReference>
<evidence type="ECO:0000313" key="4">
    <source>
        <dbReference type="Proteomes" id="UP000321532"/>
    </source>
</evidence>
<comment type="similarity">
    <text evidence="1">Belongs to the glycosyltransferase 2 family. WaaE/KdtX subfamily.</text>
</comment>
<dbReference type="Gene3D" id="3.90.550.10">
    <property type="entry name" value="Spore Coat Polysaccharide Biosynthesis Protein SpsA, Chain A"/>
    <property type="match status" value="1"/>
</dbReference>
<proteinExistence type="inferred from homology"/>
<organism evidence="3 4">
    <name type="scientific">Adhaeribacter aerolatus</name>
    <dbReference type="NCBI Taxonomy" id="670289"/>
    <lineage>
        <taxon>Bacteria</taxon>
        <taxon>Pseudomonadati</taxon>
        <taxon>Bacteroidota</taxon>
        <taxon>Cytophagia</taxon>
        <taxon>Cytophagales</taxon>
        <taxon>Hymenobacteraceae</taxon>
        <taxon>Adhaeribacter</taxon>
    </lineage>
</organism>
<name>A0A512AW42_9BACT</name>
<evidence type="ECO:0000259" key="2">
    <source>
        <dbReference type="Pfam" id="PF00535"/>
    </source>
</evidence>
<dbReference type="RefSeq" id="WP_146896822.1">
    <property type="nucleotide sequence ID" value="NZ_BJYS01000009.1"/>
</dbReference>
<keyword evidence="4" id="KW-1185">Reference proteome</keyword>
<dbReference type="InterPro" id="IPR001173">
    <property type="entry name" value="Glyco_trans_2-like"/>
</dbReference>
<evidence type="ECO:0000313" key="3">
    <source>
        <dbReference type="EMBL" id="GEO03931.1"/>
    </source>
</evidence>
<dbReference type="GO" id="GO:0016740">
    <property type="term" value="F:transferase activity"/>
    <property type="evidence" value="ECO:0007669"/>
    <property type="project" value="UniProtKB-KW"/>
</dbReference>
<dbReference type="CDD" id="cd02511">
    <property type="entry name" value="Beta4Glucosyltransferase"/>
    <property type="match status" value="1"/>
</dbReference>
<feature type="domain" description="Glycosyltransferase 2-like" evidence="2">
    <location>
        <begin position="6"/>
        <end position="114"/>
    </location>
</feature>
<keyword evidence="3" id="KW-0808">Transferase</keyword>
<comment type="caution">
    <text evidence="3">The sequence shown here is derived from an EMBL/GenBank/DDBJ whole genome shotgun (WGS) entry which is preliminary data.</text>
</comment>
<sequence length="281" mass="32819">MNTKFTIIILTFNEEANLPLCLASLNGVDAPIFVVDSGSKDSTLQIVEQHGIVYKQHPFENYSRQRNWAQANNPYNTEWVFHLDAGERFTPELVQWLNKNFDPAKAVDGYMFSRRTMFLGKWIRYGGHYPNFHLRLYRTSKGKCEDKVYDQHFVVDGVTEVVKAGTDIIDTVTDTLQNFTMGHARWAAFEANEIITATSEKGDVKANLFGTPIERRRWFKSNVFQKSPLFMRSFLYFFYRYFFKLGFLDGKMGLVFHLLQGFWFRFLIDAMVLEAKTKKRS</sequence>
<dbReference type="PANTHER" id="PTHR43630:SF2">
    <property type="entry name" value="GLYCOSYLTRANSFERASE"/>
    <property type="match status" value="1"/>
</dbReference>
<evidence type="ECO:0000256" key="1">
    <source>
        <dbReference type="ARBA" id="ARBA00038494"/>
    </source>
</evidence>
<dbReference type="Pfam" id="PF00535">
    <property type="entry name" value="Glycos_transf_2"/>
    <property type="match status" value="1"/>
</dbReference>
<dbReference type="Proteomes" id="UP000321532">
    <property type="component" value="Unassembled WGS sequence"/>
</dbReference>
<reference evidence="3 4" key="1">
    <citation type="submission" date="2019-07" db="EMBL/GenBank/DDBJ databases">
        <title>Whole genome shotgun sequence of Adhaeribacter aerolatus NBRC 106133.</title>
        <authorList>
            <person name="Hosoyama A."/>
            <person name="Uohara A."/>
            <person name="Ohji S."/>
            <person name="Ichikawa N."/>
        </authorList>
    </citation>
    <scope>NUCLEOTIDE SEQUENCE [LARGE SCALE GENOMIC DNA]</scope>
    <source>
        <strain evidence="3 4">NBRC 106133</strain>
    </source>
</reference>
<dbReference type="SUPFAM" id="SSF53448">
    <property type="entry name" value="Nucleotide-diphospho-sugar transferases"/>
    <property type="match status" value="1"/>
</dbReference>
<dbReference type="OrthoDB" id="9815923at2"/>
<dbReference type="AlphaFoldDB" id="A0A512AW42"/>
<accession>A0A512AW42</accession>
<protein>
    <submittedName>
        <fullName evidence="3">Glycosyl transferase</fullName>
    </submittedName>
</protein>